<evidence type="ECO:0000313" key="3">
    <source>
        <dbReference type="Proteomes" id="UP001459277"/>
    </source>
</evidence>
<dbReference type="AlphaFoldDB" id="A0AAW2D2P4"/>
<sequence>MKSSNVSGEPGKSITHHSAAEFAATLQEIDEAINEDFEVQNANKEGREVTVDRHGKETDMEVSMEVGDTDINNQNARLDPWSSQSGEHVLFTTGWVENDRDKKGRKGGTCGTKNKIQPREQGSSRAIIVTEPRPNGTWVRMNDRPMNLSGTNTAEREGPKRKKINPIDVEDGTQEKEKRLRMDEEAKNLSMLMASEFKSVEVAKQLRREQ</sequence>
<feature type="compositionally biased region" description="Basic and acidic residues" evidence="1">
    <location>
        <begin position="44"/>
        <end position="59"/>
    </location>
</feature>
<reference evidence="2 3" key="1">
    <citation type="submission" date="2024-01" db="EMBL/GenBank/DDBJ databases">
        <title>A telomere-to-telomere, gap-free genome of sweet tea (Lithocarpus litseifolius).</title>
        <authorList>
            <person name="Zhou J."/>
        </authorList>
    </citation>
    <scope>NUCLEOTIDE SEQUENCE [LARGE SCALE GENOMIC DNA]</scope>
    <source>
        <strain evidence="2">Zhou-2022a</strain>
        <tissue evidence="2">Leaf</tissue>
    </source>
</reference>
<protein>
    <submittedName>
        <fullName evidence="2">Uncharacterized protein</fullName>
    </submittedName>
</protein>
<feature type="region of interest" description="Disordered" evidence="1">
    <location>
        <begin position="37"/>
        <end position="180"/>
    </location>
</feature>
<name>A0AAW2D2P4_9ROSI</name>
<feature type="compositionally biased region" description="Polar residues" evidence="1">
    <location>
        <begin position="70"/>
        <end position="86"/>
    </location>
</feature>
<comment type="caution">
    <text evidence="2">The sequence shown here is derived from an EMBL/GenBank/DDBJ whole genome shotgun (WGS) entry which is preliminary data.</text>
</comment>
<keyword evidence="3" id="KW-1185">Reference proteome</keyword>
<organism evidence="2 3">
    <name type="scientific">Lithocarpus litseifolius</name>
    <dbReference type="NCBI Taxonomy" id="425828"/>
    <lineage>
        <taxon>Eukaryota</taxon>
        <taxon>Viridiplantae</taxon>
        <taxon>Streptophyta</taxon>
        <taxon>Embryophyta</taxon>
        <taxon>Tracheophyta</taxon>
        <taxon>Spermatophyta</taxon>
        <taxon>Magnoliopsida</taxon>
        <taxon>eudicotyledons</taxon>
        <taxon>Gunneridae</taxon>
        <taxon>Pentapetalae</taxon>
        <taxon>rosids</taxon>
        <taxon>fabids</taxon>
        <taxon>Fagales</taxon>
        <taxon>Fagaceae</taxon>
        <taxon>Lithocarpus</taxon>
    </lineage>
</organism>
<accession>A0AAW2D2P4</accession>
<gene>
    <name evidence="2" type="ORF">SO802_017277</name>
</gene>
<dbReference type="EMBL" id="JAZDWU010000005">
    <property type="protein sequence ID" value="KAL0003496.1"/>
    <property type="molecule type" value="Genomic_DNA"/>
</dbReference>
<evidence type="ECO:0000313" key="2">
    <source>
        <dbReference type="EMBL" id="KAL0003496.1"/>
    </source>
</evidence>
<proteinExistence type="predicted"/>
<evidence type="ECO:0000256" key="1">
    <source>
        <dbReference type="SAM" id="MobiDB-lite"/>
    </source>
</evidence>
<dbReference type="Proteomes" id="UP001459277">
    <property type="component" value="Unassembled WGS sequence"/>
</dbReference>